<sequence>MLILTGASDNHYSSLLNFIDSFLLYCIKPLKLHKLIVYNLGLTKENWQNLQLKYKEYNSSIKYKIFDYSKYPEWFNINIEAGQYAWKPTIIYNEYLKNKNSIILWMDSGNLITDNLMNLQKFLLDNGVFSGISSGNIETWTYPDTINYLKCTWTDKENRNGACIGFNIKKKFAKDLLVEFYNYSQIKECIAPEGSNRSNHRQDQAVFTILFYKYMMKYNFNQYNNTHSKIHLGYSIHNDIDSIVQK</sequence>
<dbReference type="EMBL" id="MN740045">
    <property type="protein sequence ID" value="QHT85800.1"/>
    <property type="molecule type" value="Genomic_DNA"/>
</dbReference>
<dbReference type="PANTHER" id="PTHR31389">
    <property type="entry name" value="LD39211P"/>
    <property type="match status" value="1"/>
</dbReference>
<accession>A0A6C0HZJ8</accession>
<protein>
    <submittedName>
        <fullName evidence="1">Uncharacterized protein</fullName>
    </submittedName>
</protein>
<evidence type="ECO:0000313" key="1">
    <source>
        <dbReference type="EMBL" id="QHT85800.1"/>
    </source>
</evidence>
<proteinExistence type="predicted"/>
<dbReference type="Pfam" id="PF07801">
    <property type="entry name" value="DUF1647"/>
    <property type="match status" value="1"/>
</dbReference>
<reference evidence="1" key="1">
    <citation type="journal article" date="2020" name="Nature">
        <title>Giant virus diversity and host interactions through global metagenomics.</title>
        <authorList>
            <person name="Schulz F."/>
            <person name="Roux S."/>
            <person name="Paez-Espino D."/>
            <person name="Jungbluth S."/>
            <person name="Walsh D.A."/>
            <person name="Denef V.J."/>
            <person name="McMahon K.D."/>
            <person name="Konstantinidis K.T."/>
            <person name="Eloe-Fadrosh E.A."/>
            <person name="Kyrpides N.C."/>
            <person name="Woyke T."/>
        </authorList>
    </citation>
    <scope>NUCLEOTIDE SEQUENCE</scope>
    <source>
        <strain evidence="1">GVMAG-M-3300023184-182</strain>
    </source>
</reference>
<dbReference type="InterPro" id="IPR012444">
    <property type="entry name" value="DUF1647"/>
</dbReference>
<dbReference type="AlphaFoldDB" id="A0A6C0HZJ8"/>
<organism evidence="1">
    <name type="scientific">viral metagenome</name>
    <dbReference type="NCBI Taxonomy" id="1070528"/>
    <lineage>
        <taxon>unclassified sequences</taxon>
        <taxon>metagenomes</taxon>
        <taxon>organismal metagenomes</taxon>
    </lineage>
</organism>
<dbReference type="PANTHER" id="PTHR31389:SF4">
    <property type="entry name" value="LD39211P"/>
    <property type="match status" value="1"/>
</dbReference>
<name>A0A6C0HZJ8_9ZZZZ</name>